<accession>A0A2R5EKZ2</accession>
<comment type="caution">
    <text evidence="1">The sequence shown here is derived from an EMBL/GenBank/DDBJ whole genome shotgun (WGS) entry which is preliminary data.</text>
</comment>
<dbReference type="RefSeq" id="WP_108992317.1">
    <property type="nucleotide sequence ID" value="NZ_BDQX01000082.1"/>
</dbReference>
<organism evidence="1 2">
    <name type="scientific">Paenibacillus agaridevorans</name>
    <dbReference type="NCBI Taxonomy" id="171404"/>
    <lineage>
        <taxon>Bacteria</taxon>
        <taxon>Bacillati</taxon>
        <taxon>Bacillota</taxon>
        <taxon>Bacilli</taxon>
        <taxon>Bacillales</taxon>
        <taxon>Paenibacillaceae</taxon>
        <taxon>Paenibacillus</taxon>
    </lineage>
</organism>
<dbReference type="Proteomes" id="UP000245202">
    <property type="component" value="Unassembled WGS sequence"/>
</dbReference>
<dbReference type="EMBL" id="BDQX01000082">
    <property type="protein sequence ID" value="GBG07217.1"/>
    <property type="molecule type" value="Genomic_DNA"/>
</dbReference>
<sequence length="67" mass="7499">MSDEPKVEGFIGYITKMDGDQMLVISSEPEDFSSNGGIAEYYAAVWFTIDDPPHPLLENLIPRNSHI</sequence>
<gene>
    <name evidence="1" type="ORF">PAT3040_01765</name>
</gene>
<proteinExistence type="predicted"/>
<keyword evidence="2" id="KW-1185">Reference proteome</keyword>
<name>A0A2R5EKZ2_9BACL</name>
<protein>
    <submittedName>
        <fullName evidence="1">Uncharacterized protein</fullName>
    </submittedName>
</protein>
<reference evidence="1 2" key="1">
    <citation type="submission" date="2017-08" db="EMBL/GenBank/DDBJ databases">
        <title>Substantial Increase in Enzyme Production by Combined Drug-Resistance Mutations in Paenibacillus agaridevorans.</title>
        <authorList>
            <person name="Tanaka Y."/>
            <person name="Funane K."/>
            <person name="Hosaka T."/>
            <person name="Shiwa Y."/>
            <person name="Fujita N."/>
            <person name="Miyazaki T."/>
            <person name="Yoshikawa H."/>
            <person name="Murakami K."/>
            <person name="Kasahara K."/>
            <person name="Inaoka T."/>
            <person name="Hiraga Y."/>
            <person name="Ochi K."/>
        </authorList>
    </citation>
    <scope>NUCLEOTIDE SEQUENCE [LARGE SCALE GENOMIC DNA]</scope>
    <source>
        <strain evidence="1 2">T-3040</strain>
    </source>
</reference>
<evidence type="ECO:0000313" key="2">
    <source>
        <dbReference type="Proteomes" id="UP000245202"/>
    </source>
</evidence>
<dbReference type="AlphaFoldDB" id="A0A2R5EKZ2"/>
<evidence type="ECO:0000313" key="1">
    <source>
        <dbReference type="EMBL" id="GBG07217.1"/>
    </source>
</evidence>